<proteinExistence type="predicted"/>
<sequence>MTTHQTAKTNYAAHSRGKVAYRRLGASSEVPLLFFIHFRGTMDKWDQLFVNSIATARPELLVDYVGVRVGQSTGTIASSFRQSGDDMIDLLSSISVKEVDIMGFSIGGFVTGTNIGQVIEESTNPCMVTATAEATQVTNSKELFFANNSIGDEAAEKWWARIPEQKEATGGEAPSQWFS</sequence>
<reference evidence="1" key="1">
    <citation type="journal article" date="2021" name="IMA Fungus">
        <title>Genomic characterization of three marine fungi, including Emericellopsis atlantica sp. nov. with signatures of a generalist lifestyle and marine biomass degradation.</title>
        <authorList>
            <person name="Hagestad O.C."/>
            <person name="Hou L."/>
            <person name="Andersen J.H."/>
            <person name="Hansen E.H."/>
            <person name="Altermark B."/>
            <person name="Li C."/>
            <person name="Kuhnert E."/>
            <person name="Cox R.J."/>
            <person name="Crous P.W."/>
            <person name="Spatafora J.W."/>
            <person name="Lail K."/>
            <person name="Amirebrahimi M."/>
            <person name="Lipzen A."/>
            <person name="Pangilinan J."/>
            <person name="Andreopoulos W."/>
            <person name="Hayes R.D."/>
            <person name="Ng V."/>
            <person name="Grigoriev I.V."/>
            <person name="Jackson S.A."/>
            <person name="Sutton T.D.S."/>
            <person name="Dobson A.D.W."/>
            <person name="Rama T."/>
        </authorList>
    </citation>
    <scope>NUCLEOTIDE SEQUENCE</scope>
    <source>
        <strain evidence="1">TRa3180A</strain>
    </source>
</reference>
<evidence type="ECO:0000313" key="2">
    <source>
        <dbReference type="Proteomes" id="UP000887226"/>
    </source>
</evidence>
<dbReference type="AlphaFoldDB" id="A0A9P7YXK2"/>
<dbReference type="SUPFAM" id="SSF53474">
    <property type="entry name" value="alpha/beta-Hydrolases"/>
    <property type="match status" value="1"/>
</dbReference>
<organism evidence="1 2">
    <name type="scientific">Calycina marina</name>
    <dbReference type="NCBI Taxonomy" id="1763456"/>
    <lineage>
        <taxon>Eukaryota</taxon>
        <taxon>Fungi</taxon>
        <taxon>Dikarya</taxon>
        <taxon>Ascomycota</taxon>
        <taxon>Pezizomycotina</taxon>
        <taxon>Leotiomycetes</taxon>
        <taxon>Helotiales</taxon>
        <taxon>Pezizellaceae</taxon>
        <taxon>Calycina</taxon>
    </lineage>
</organism>
<evidence type="ECO:0000313" key="1">
    <source>
        <dbReference type="EMBL" id="KAG9240963.1"/>
    </source>
</evidence>
<dbReference type="OrthoDB" id="8119704at2759"/>
<dbReference type="Proteomes" id="UP000887226">
    <property type="component" value="Unassembled WGS sequence"/>
</dbReference>
<comment type="caution">
    <text evidence="1">The sequence shown here is derived from an EMBL/GenBank/DDBJ whole genome shotgun (WGS) entry which is preliminary data.</text>
</comment>
<dbReference type="Gene3D" id="3.40.50.1820">
    <property type="entry name" value="alpha/beta hydrolase"/>
    <property type="match status" value="1"/>
</dbReference>
<gene>
    <name evidence="1" type="ORF">BJ878DRAFT_559258</name>
</gene>
<keyword evidence="2" id="KW-1185">Reference proteome</keyword>
<name>A0A9P7YXK2_9HELO</name>
<protein>
    <submittedName>
        <fullName evidence="1">Uncharacterized protein</fullName>
    </submittedName>
</protein>
<dbReference type="EMBL" id="MU254299">
    <property type="protein sequence ID" value="KAG9240963.1"/>
    <property type="molecule type" value="Genomic_DNA"/>
</dbReference>
<dbReference type="InterPro" id="IPR029058">
    <property type="entry name" value="AB_hydrolase_fold"/>
</dbReference>
<accession>A0A9P7YXK2</accession>